<sequence>MGKDKSCELLYKRELENCITKGERRKNAAGEASIRSWMCSREGFRLSKYINVVNRKKEPKGITRCGCKALFRINRLRKKDVWVVKEFQTEHCHELVPLGYKRFLRSARVVSGGVLETARAMKASGIQCCQIMSYLAFQLETMKTFHSRQRTCRIT</sequence>
<accession>A0AA87ZTZ5</accession>
<dbReference type="InterPro" id="IPR004330">
    <property type="entry name" value="FAR1_DNA_bnd_dom"/>
</dbReference>
<evidence type="ECO:0000313" key="3">
    <source>
        <dbReference type="EMBL" id="GMN33155.1"/>
    </source>
</evidence>
<name>A0AA87ZTZ5_FICCA</name>
<dbReference type="EMBL" id="BTGU01004860">
    <property type="protein sequence ID" value="GMN33155.1"/>
    <property type="molecule type" value="Genomic_DNA"/>
</dbReference>
<dbReference type="EMBL" id="BTGU01004861">
    <property type="protein sequence ID" value="GMN33167.1"/>
    <property type="molecule type" value="Genomic_DNA"/>
</dbReference>
<dbReference type="Proteomes" id="UP001187192">
    <property type="component" value="Unassembled WGS sequence"/>
</dbReference>
<dbReference type="PANTHER" id="PTHR46328">
    <property type="entry name" value="FAR-RED IMPAIRED RESPONSIVE (FAR1) FAMILY PROTEIN-RELATED"/>
    <property type="match status" value="1"/>
</dbReference>
<evidence type="ECO:0000313" key="2">
    <source>
        <dbReference type="EMBL" id="GMN33148.1"/>
    </source>
</evidence>
<dbReference type="Pfam" id="PF03101">
    <property type="entry name" value="FAR1"/>
    <property type="match status" value="1"/>
</dbReference>
<protein>
    <recommendedName>
        <fullName evidence="1">FAR1 domain-containing protein</fullName>
    </recommendedName>
</protein>
<evidence type="ECO:0000313" key="4">
    <source>
        <dbReference type="EMBL" id="GMN33167.1"/>
    </source>
</evidence>
<evidence type="ECO:0000259" key="1">
    <source>
        <dbReference type="Pfam" id="PF03101"/>
    </source>
</evidence>
<proteinExistence type="predicted"/>
<dbReference type="EMBL" id="BTGU01004862">
    <property type="protein sequence ID" value="GMN33185.1"/>
    <property type="molecule type" value="Genomic_DNA"/>
</dbReference>
<evidence type="ECO:0000313" key="6">
    <source>
        <dbReference type="Proteomes" id="UP001187192"/>
    </source>
</evidence>
<dbReference type="EMBL" id="BTGU01004859">
    <property type="protein sequence ID" value="GMN33148.1"/>
    <property type="molecule type" value="Genomic_DNA"/>
</dbReference>
<reference evidence="2" key="1">
    <citation type="submission" date="2023-07" db="EMBL/GenBank/DDBJ databases">
        <title>draft genome sequence of fig (Ficus carica).</title>
        <authorList>
            <person name="Takahashi T."/>
            <person name="Nishimura K."/>
        </authorList>
    </citation>
    <scope>NUCLEOTIDE SEQUENCE</scope>
</reference>
<comment type="caution">
    <text evidence="2">The sequence shown here is derived from an EMBL/GenBank/DDBJ whole genome shotgun (WGS) entry which is preliminary data.</text>
</comment>
<gene>
    <name evidence="2" type="ORF">TIFTF001_046672</name>
    <name evidence="3" type="ORF">TIFTF001_046674</name>
    <name evidence="4" type="ORF">TIFTF001_046677</name>
    <name evidence="5" type="ORF">TIFTF001_046681</name>
</gene>
<evidence type="ECO:0000313" key="5">
    <source>
        <dbReference type="EMBL" id="GMN33185.1"/>
    </source>
</evidence>
<feature type="domain" description="FAR1" evidence="1">
    <location>
        <begin position="22"/>
        <end position="97"/>
    </location>
</feature>
<dbReference type="AlphaFoldDB" id="A0AA87ZTZ5"/>
<organism evidence="2 6">
    <name type="scientific">Ficus carica</name>
    <name type="common">Common fig</name>
    <dbReference type="NCBI Taxonomy" id="3494"/>
    <lineage>
        <taxon>Eukaryota</taxon>
        <taxon>Viridiplantae</taxon>
        <taxon>Streptophyta</taxon>
        <taxon>Embryophyta</taxon>
        <taxon>Tracheophyta</taxon>
        <taxon>Spermatophyta</taxon>
        <taxon>Magnoliopsida</taxon>
        <taxon>eudicotyledons</taxon>
        <taxon>Gunneridae</taxon>
        <taxon>Pentapetalae</taxon>
        <taxon>rosids</taxon>
        <taxon>fabids</taxon>
        <taxon>Rosales</taxon>
        <taxon>Moraceae</taxon>
        <taxon>Ficeae</taxon>
        <taxon>Ficus</taxon>
    </lineage>
</organism>
<keyword evidence="6" id="KW-1185">Reference proteome</keyword>